<keyword evidence="2" id="KW-0808">Transferase</keyword>
<dbReference type="PANTHER" id="PTHR11926:SF893">
    <property type="entry name" value="UDP-GLYCOSYLTRANSFERASES DOMAIN-CONTAINING PROTEIN"/>
    <property type="match status" value="1"/>
</dbReference>
<reference evidence="5" key="1">
    <citation type="submission" date="2015-06" db="UniProtKB">
        <authorList>
            <consortium name="EnsemblPlants"/>
        </authorList>
    </citation>
    <scope>IDENTIFICATION</scope>
</reference>
<feature type="domain" description="Glycosyltransferase N-terminal" evidence="4">
    <location>
        <begin position="365"/>
        <end position="493"/>
    </location>
</feature>
<comment type="similarity">
    <text evidence="1">Belongs to the UDP-glycosyltransferase family.</text>
</comment>
<protein>
    <submittedName>
        <fullName evidence="5">Cytokinin-O-glucosyltransferase 2</fullName>
    </submittedName>
</protein>
<organism evidence="5">
    <name type="scientific">Aegilops tauschii</name>
    <name type="common">Tausch's goatgrass</name>
    <name type="synonym">Aegilops squarrosa</name>
    <dbReference type="NCBI Taxonomy" id="37682"/>
    <lineage>
        <taxon>Eukaryota</taxon>
        <taxon>Viridiplantae</taxon>
        <taxon>Streptophyta</taxon>
        <taxon>Embryophyta</taxon>
        <taxon>Tracheophyta</taxon>
        <taxon>Spermatophyta</taxon>
        <taxon>Magnoliopsida</taxon>
        <taxon>Liliopsida</taxon>
        <taxon>Poales</taxon>
        <taxon>Poaceae</taxon>
        <taxon>BOP clade</taxon>
        <taxon>Pooideae</taxon>
        <taxon>Triticodae</taxon>
        <taxon>Triticeae</taxon>
        <taxon>Triticinae</taxon>
        <taxon>Aegilops</taxon>
    </lineage>
</organism>
<evidence type="ECO:0000256" key="2">
    <source>
        <dbReference type="ARBA" id="ARBA00022679"/>
    </source>
</evidence>
<dbReference type="GO" id="GO:0080044">
    <property type="term" value="F:quercetin 7-O-glucosyltransferase activity"/>
    <property type="evidence" value="ECO:0007669"/>
    <property type="project" value="TreeGrafter"/>
</dbReference>
<dbReference type="AlphaFoldDB" id="N1QUY2"/>
<evidence type="ECO:0000256" key="1">
    <source>
        <dbReference type="ARBA" id="ARBA00009995"/>
    </source>
</evidence>
<accession>N1QUY2</accession>
<dbReference type="EnsemblPlants" id="EMT13628">
    <property type="protein sequence ID" value="EMT13628"/>
    <property type="gene ID" value="F775_00200"/>
</dbReference>
<dbReference type="Pfam" id="PF00195">
    <property type="entry name" value="Chal_sti_synt_N"/>
    <property type="match status" value="2"/>
</dbReference>
<evidence type="ECO:0000259" key="3">
    <source>
        <dbReference type="Pfam" id="PF00195"/>
    </source>
</evidence>
<sequence length="857" mass="95967">MTARTNGKMGMRQQAEDPAAMLAIGTTNPTNLLQPQDVFAEKLFRVTKSDHLTELKEKLKRIYSFANSQLPDQSIFFRKEHDKKLNKMELPTTAHFQGCIFVGVVPNMLMKKRHFHLTEETLGAHPEFLDRELPSLDARIDMVATDMPKLAQSAAAKAIAEWGRPATDITHLVFSTYSALQAPSADLKLATLLSLRTTLCRTYENHFKVRQCQYFSRITGYKHALVEFWLRLNMTLEEQRHKELKEDHMSLHTMQVLKTSWTIEKHGSEVFTHELFEGFQNELLADRDHCLVEMMSRDGGVKTTTICDGYKKLRFKMNGQIDFFNLQPDLLFIFFPVTAAQNQSLDLHRHHPGDDMRADGKPHAVCVPYPAQGHATPMMKLAKVLHSRGFHVTFVYTEHNHRRLVRSRGAGAVAGLPGFRFATIPDGLPPSDPDATQDQASICHSTTTTCLPHLKSLLGGLNNSAAGTGTPPVTCVVADSIMSFAVDAAAELGVPCALFWTASACGYMGYYNFQFLVDHGLTPLKGEEQLTNGYLDTPVTNALGMTKHMRLRDFPSFVRTTDRDDILLNFMIHELERASRADAVIVNTFDEMEQPALDAMRATLAPPVYTIGPLNFVVEQLVPDGGDGSASLAAIRPSLWREDRSCLEWLRGREPRSVVYVNFGSITTMTSQELVEFAWGLANCGCDFLWIVRNDLVKGNAAMLPLEFLEATKGRCFLASWCEQEAVLRNEAVGAFLTHYGWNSMMEGLSAGLPMLGWPFFAEQQTNCRYACVEWGVGMEVGDDVRREVVEERIREVMGGGEVGREMRRKAMEWKEIAVRATTRPGGRSLANLELLLKNTVGSSFSRRGANRSSARD</sequence>
<dbReference type="InterPro" id="IPR016039">
    <property type="entry name" value="Thiolase-like"/>
</dbReference>
<dbReference type="SUPFAM" id="SSF53901">
    <property type="entry name" value="Thiolase-like"/>
    <property type="match status" value="1"/>
</dbReference>
<dbReference type="PANTHER" id="PTHR11926">
    <property type="entry name" value="GLUCOSYL/GLUCURONOSYL TRANSFERASES"/>
    <property type="match status" value="1"/>
</dbReference>
<feature type="domain" description="Chalcone/stilbene synthase N-terminal" evidence="3">
    <location>
        <begin position="9"/>
        <end position="63"/>
    </location>
</feature>
<dbReference type="SUPFAM" id="SSF53756">
    <property type="entry name" value="UDP-Glycosyltransferase/glycogen phosphorylase"/>
    <property type="match status" value="1"/>
</dbReference>
<dbReference type="InterPro" id="IPR058980">
    <property type="entry name" value="Glyco_transf_N"/>
</dbReference>
<dbReference type="GO" id="GO:0080043">
    <property type="term" value="F:quercetin 3-O-glucosyltransferase activity"/>
    <property type="evidence" value="ECO:0007669"/>
    <property type="project" value="TreeGrafter"/>
</dbReference>
<feature type="domain" description="Chalcone/stilbene synthase N-terminal" evidence="3">
    <location>
        <begin position="108"/>
        <end position="202"/>
    </location>
</feature>
<dbReference type="FunFam" id="3.40.50.2000:FF:000055">
    <property type="entry name" value="Glycosyltransferase"/>
    <property type="match status" value="1"/>
</dbReference>
<dbReference type="InterPro" id="IPR001099">
    <property type="entry name" value="Chalcone/stilbene_synt_N"/>
</dbReference>
<dbReference type="Pfam" id="PF00201">
    <property type="entry name" value="UDPGT"/>
    <property type="match status" value="1"/>
</dbReference>
<dbReference type="Pfam" id="PF26168">
    <property type="entry name" value="Glyco_transf_N"/>
    <property type="match status" value="1"/>
</dbReference>
<evidence type="ECO:0000259" key="4">
    <source>
        <dbReference type="Pfam" id="PF26168"/>
    </source>
</evidence>
<dbReference type="CDD" id="cd03784">
    <property type="entry name" value="GT1_Gtf-like"/>
    <property type="match status" value="1"/>
</dbReference>
<dbReference type="FunFam" id="3.40.50.2000:FF:000027">
    <property type="entry name" value="Glycosyltransferase"/>
    <property type="match status" value="1"/>
</dbReference>
<dbReference type="Gene3D" id="3.40.47.10">
    <property type="match status" value="1"/>
</dbReference>
<dbReference type="InterPro" id="IPR002213">
    <property type="entry name" value="UDP_glucos_trans"/>
</dbReference>
<name>N1QUY2_AEGTA</name>
<dbReference type="Gene3D" id="3.40.50.2000">
    <property type="entry name" value="Glycogen Phosphorylase B"/>
    <property type="match status" value="2"/>
</dbReference>
<evidence type="ECO:0000313" key="5">
    <source>
        <dbReference type="EnsemblPlants" id="EMT13628"/>
    </source>
</evidence>
<proteinExistence type="inferred from homology"/>
<dbReference type="GO" id="GO:0016746">
    <property type="term" value="F:acyltransferase activity"/>
    <property type="evidence" value="ECO:0007669"/>
    <property type="project" value="InterPro"/>
</dbReference>